<name>A0A9W9YQV2_9CNID</name>
<dbReference type="OrthoDB" id="5988527at2759"/>
<gene>
    <name evidence="2" type="ORF">OS493_020659</name>
</gene>
<sequence length="278" mass="31771">MSFSSAVIVSILFFCIFHASASVTPTVEPVEHSDEFKVHITEKGTKYDEKILIDDKTTLSTSTFRLTMDSLNLTTFMTSKVYYKDLVLKIYSRESRKPLNFNYPVNISVNRVKSKAICYLGPLPEDLPKPADLRTGLERVSAAPSNTKVVVRKYWAVKERVDKTLLRQEVQDFCGQFPVFRLQEVDLSAVAASFRNGGNVGRTRSARNINLDLLPLCDRYSMPQKVCNPNDWLYSFKIRNGGCTYFVKNCQLNQRQKALCTQWAHLFSSMVCYKIRCP</sequence>
<dbReference type="Proteomes" id="UP001163046">
    <property type="component" value="Unassembled WGS sequence"/>
</dbReference>
<feature type="signal peptide" evidence="1">
    <location>
        <begin position="1"/>
        <end position="21"/>
    </location>
</feature>
<feature type="chain" id="PRO_5040875703" evidence="1">
    <location>
        <begin position="22"/>
        <end position="278"/>
    </location>
</feature>
<proteinExistence type="predicted"/>
<keyword evidence="3" id="KW-1185">Reference proteome</keyword>
<comment type="caution">
    <text evidence="2">The sequence shown here is derived from an EMBL/GenBank/DDBJ whole genome shotgun (WGS) entry which is preliminary data.</text>
</comment>
<evidence type="ECO:0000256" key="1">
    <source>
        <dbReference type="SAM" id="SignalP"/>
    </source>
</evidence>
<reference evidence="2" key="1">
    <citation type="submission" date="2023-01" db="EMBL/GenBank/DDBJ databases">
        <title>Genome assembly of the deep-sea coral Lophelia pertusa.</title>
        <authorList>
            <person name="Herrera S."/>
            <person name="Cordes E."/>
        </authorList>
    </citation>
    <scope>NUCLEOTIDE SEQUENCE</scope>
    <source>
        <strain evidence="2">USNM1676648</strain>
        <tissue evidence="2">Polyp</tissue>
    </source>
</reference>
<keyword evidence="1" id="KW-0732">Signal</keyword>
<protein>
    <submittedName>
        <fullName evidence="2">Uncharacterized protein</fullName>
    </submittedName>
</protein>
<evidence type="ECO:0000313" key="3">
    <source>
        <dbReference type="Proteomes" id="UP001163046"/>
    </source>
</evidence>
<dbReference type="AlphaFoldDB" id="A0A9W9YQV2"/>
<evidence type="ECO:0000313" key="2">
    <source>
        <dbReference type="EMBL" id="KAJ7358825.1"/>
    </source>
</evidence>
<accession>A0A9W9YQV2</accession>
<dbReference type="EMBL" id="MU827314">
    <property type="protein sequence ID" value="KAJ7358825.1"/>
    <property type="molecule type" value="Genomic_DNA"/>
</dbReference>
<organism evidence="2 3">
    <name type="scientific">Desmophyllum pertusum</name>
    <dbReference type="NCBI Taxonomy" id="174260"/>
    <lineage>
        <taxon>Eukaryota</taxon>
        <taxon>Metazoa</taxon>
        <taxon>Cnidaria</taxon>
        <taxon>Anthozoa</taxon>
        <taxon>Hexacorallia</taxon>
        <taxon>Scleractinia</taxon>
        <taxon>Caryophylliina</taxon>
        <taxon>Caryophylliidae</taxon>
        <taxon>Desmophyllum</taxon>
    </lineage>
</organism>